<dbReference type="SUPFAM" id="SSF56219">
    <property type="entry name" value="DNase I-like"/>
    <property type="match status" value="1"/>
</dbReference>
<dbReference type="Gene3D" id="3.60.10.10">
    <property type="entry name" value="Endonuclease/exonuclease/phosphatase"/>
    <property type="match status" value="1"/>
</dbReference>
<organism evidence="2 3">
    <name type="scientific">Tanacetum coccineum</name>
    <dbReference type="NCBI Taxonomy" id="301880"/>
    <lineage>
        <taxon>Eukaryota</taxon>
        <taxon>Viridiplantae</taxon>
        <taxon>Streptophyta</taxon>
        <taxon>Embryophyta</taxon>
        <taxon>Tracheophyta</taxon>
        <taxon>Spermatophyta</taxon>
        <taxon>Magnoliopsida</taxon>
        <taxon>eudicotyledons</taxon>
        <taxon>Gunneridae</taxon>
        <taxon>Pentapetalae</taxon>
        <taxon>asterids</taxon>
        <taxon>campanulids</taxon>
        <taxon>Asterales</taxon>
        <taxon>Asteraceae</taxon>
        <taxon>Asteroideae</taxon>
        <taxon>Anthemideae</taxon>
        <taxon>Anthemidinae</taxon>
        <taxon>Tanacetum</taxon>
    </lineage>
</organism>
<keyword evidence="3" id="KW-1185">Reference proteome</keyword>
<dbReference type="Proteomes" id="UP001151760">
    <property type="component" value="Unassembled WGS sequence"/>
</dbReference>
<protein>
    <recommendedName>
        <fullName evidence="4">Reverse transcriptase domain-containing protein</fullName>
    </recommendedName>
</protein>
<reference evidence="2" key="2">
    <citation type="submission" date="2022-01" db="EMBL/GenBank/DDBJ databases">
        <authorList>
            <person name="Yamashiro T."/>
            <person name="Shiraishi A."/>
            <person name="Satake H."/>
            <person name="Nakayama K."/>
        </authorList>
    </citation>
    <scope>NUCLEOTIDE SEQUENCE</scope>
</reference>
<feature type="region of interest" description="Disordered" evidence="1">
    <location>
        <begin position="13"/>
        <end position="41"/>
    </location>
</feature>
<feature type="compositionally biased region" description="Basic and acidic residues" evidence="1">
    <location>
        <begin position="287"/>
        <end position="297"/>
    </location>
</feature>
<evidence type="ECO:0000313" key="2">
    <source>
        <dbReference type="EMBL" id="GJT07833.1"/>
    </source>
</evidence>
<dbReference type="InterPro" id="IPR052343">
    <property type="entry name" value="Retrotransposon-Effector_Assoc"/>
</dbReference>
<dbReference type="EMBL" id="BQNB010012783">
    <property type="protein sequence ID" value="GJT07833.1"/>
    <property type="molecule type" value="Genomic_DNA"/>
</dbReference>
<accession>A0ABQ5B2P0</accession>
<feature type="region of interest" description="Disordered" evidence="1">
    <location>
        <begin position="53"/>
        <end position="78"/>
    </location>
</feature>
<gene>
    <name evidence="2" type="ORF">Tco_0842295</name>
</gene>
<name>A0ABQ5B2P0_9ASTR</name>
<feature type="compositionally biased region" description="Low complexity" evidence="1">
    <location>
        <begin position="338"/>
        <end position="348"/>
    </location>
</feature>
<evidence type="ECO:0000313" key="3">
    <source>
        <dbReference type="Proteomes" id="UP001151760"/>
    </source>
</evidence>
<proteinExistence type="predicted"/>
<evidence type="ECO:0008006" key="4">
    <source>
        <dbReference type="Google" id="ProtNLM"/>
    </source>
</evidence>
<dbReference type="InterPro" id="IPR036691">
    <property type="entry name" value="Endo/exonu/phosph_ase_sf"/>
</dbReference>
<dbReference type="CDD" id="cd01650">
    <property type="entry name" value="RT_nLTR_like"/>
    <property type="match status" value="1"/>
</dbReference>
<dbReference type="PANTHER" id="PTHR46890:SF48">
    <property type="entry name" value="RNA-DIRECTED DNA POLYMERASE"/>
    <property type="match status" value="1"/>
</dbReference>
<dbReference type="PANTHER" id="PTHR46890">
    <property type="entry name" value="NON-LTR RETROLELEMENT REVERSE TRANSCRIPTASE-LIKE PROTEIN-RELATED"/>
    <property type="match status" value="1"/>
</dbReference>
<sequence length="1157" mass="131089">MLELLLWDGGRYGSADLGGNPNVESSTNDQTIGSTDANKENATSFAESNQTFESMMNPSSDFSQEEANGTNERMNGWEEPKLTPMKMSFVNAVVSDKPTPNINFRSLVNEERVEDSDFVLPVEAITMAQNMFANSLVGYFVGNSVAFPLVKNYVTNTWGQYGFQKFIKDDDGFFFYKFTSKTGLEQDKVMKVPVWVKMHKVPIVAYYEDGLSIMATQVGKPIMLDAFTSEMCAGPWGRLGFARALIEVSADKELKKEVIMAVPNVEGDKEENNVVKLKNHFDALHDQDESLGDKDIGETSGLNNDIKDAEPDPNSSDSEVEEMIMEPDPRTTKLKGASTSSPNVSNSSQAMHVQIRHKSTNSILYSSFVYAGNLPTVRRHLWAELNVHKHVVKNKPWILMGDFNVALNIADNHSSLSQINSAIIEFKDCVLKIKVMDINSMGLHFTWNQKPKDGDEILKKLDRIMGNIEFIDSFPGAYAIFQPYRISDHSPSVVSKMKSLKKPLRKLVHDQGNLHDRVSKLRVELDEVQKALDLDSDNQILREEEVVYVEAFNVAKLDEERFLKQKAKIEWLDVGDLNSAYFNKAVKSSNQRSRIEVILNSDNIEVSGPSVPDVFVLHYEMFIGSNISCVDLNIDGLFQNKVSRMSYLDMVREISDDEIKIIMFDIGDDRASGPDGFMFAFFKKGWDVIGSDVCKAIREFFTNGCLLKEINHTFIALIPNVPTPIRVNYYRPISCCNVIYKCISKILTNHIIRGIKEVVSENQSAFVPGRRISDNILITQEIMHNYYCNRGPPRINGDIHGYFKGKRGLRQRDPLSPYLFTLVMEVLTLILKIKVSLSKSFRYHKHCEELQLINVFFIDYLFIFARGDVDSARIIMEALDKFKASSGLVSSIPKSMVFFCNIVNHVKNAILNIMPFSKGKLPVKYLGVLFISSCLLNKDCKILIEQVKNRIGDWKNKSLSFAGRLQLCRSIEHEVLNLDSKWMERISKKKTKNEAKTTKPDTEWKNVKKTKSTFLTLNSFLSFKLQSSDCIDFPAQPRWGLTTREKSILLLFEKSQINGLEAATVGKPASTGRIQKNLLDRIVTIFLIESSIHIVDQNRYLVDTSLIHIESRKPPTAEMFDVDSGRISIVTVNTKEYHSDVLAIITRIMRRTLDNSL</sequence>
<evidence type="ECO:0000256" key="1">
    <source>
        <dbReference type="SAM" id="MobiDB-lite"/>
    </source>
</evidence>
<feature type="region of interest" description="Disordered" evidence="1">
    <location>
        <begin position="287"/>
        <end position="349"/>
    </location>
</feature>
<reference evidence="2" key="1">
    <citation type="journal article" date="2022" name="Int. J. Mol. Sci.">
        <title>Draft Genome of Tanacetum Coccineum: Genomic Comparison of Closely Related Tanacetum-Family Plants.</title>
        <authorList>
            <person name="Yamashiro T."/>
            <person name="Shiraishi A."/>
            <person name="Nakayama K."/>
            <person name="Satake H."/>
        </authorList>
    </citation>
    <scope>NUCLEOTIDE SEQUENCE</scope>
</reference>
<comment type="caution">
    <text evidence="2">The sequence shown here is derived from an EMBL/GenBank/DDBJ whole genome shotgun (WGS) entry which is preliminary data.</text>
</comment>
<feature type="compositionally biased region" description="Polar residues" evidence="1">
    <location>
        <begin position="53"/>
        <end position="73"/>
    </location>
</feature>
<feature type="compositionally biased region" description="Polar residues" evidence="1">
    <location>
        <begin position="22"/>
        <end position="41"/>
    </location>
</feature>